<sequence>MSNPTTRQGPKTFATLIHDPVLLDWAKHRDLFLDELLCLDGWCGADCTRCATRPCNSARLTEFHCEDCMGGSVQWNRRFFEATTLQSISLVIQLGHLYGEVCLVPTLAPRSFTVIDTNGFHSVTVQFCEFDHQEQAGTRLQQLLRYELYSATFDDPSTCCTFHLMETFHLLTLQSKVTVYDFYLFLQKTTNCFGLQKPFLVKSAGRGHESGGVLATKLGELCLQCPACPQPDVNLPPNWECISDNLKLKCRAISNEACDPSMLSGWGYCIEGSAYREHLKNRHYRGYATTGIAMAIDVQHGFILPNGVGDLQKSERYCNMDFISMSALSLQPQPTTKKGVVLSYDIMCQYLIWLHECIKNLLAHIQIELPIGGEVQYVISKYHLNTHKKQDHNKYSLNFMKGCGQTDGKEVERGWSCFDGTTASTWEMGPGLREEMLEDHLHWNNEEKYIDLGAGPSLCPNLHKRKHTAVASFSRFNRAHQEFVQELQPSHVAKWDTQILMYKADSTLPDPYYCTLSGMSKAEIWLKLAQEEENTANNGHVMLHEITPATIIANLMDLEEQQRKFRKKYPLNMSGTPLQTAEAIAKHAALRHHLNTARTVQMVYMPRVSMRLAKYCQWLASSGNTLRRLPPAELNKLNIPELQPLFLPSELDERELHGLNKLQQNEIKITAFKDKYRSARQAKLAIVGPGPWEQRWKVLQDQDVVTLHGDDEIVGVGTSEGKQELSWIWKGTNGEGDPSAWNISSQGPEGAGVYAAKRATVERGLCAWFNSIWARVPDLALTITNGDEDREMVVSGGDGDGFEVHFTLTVDADSDDDGLCDLVDTDEE</sequence>
<feature type="domain" description="CxC2-like cysteine cluster KDZ transposase-associated" evidence="1">
    <location>
        <begin position="85"/>
        <end position="192"/>
    </location>
</feature>
<dbReference type="Pfam" id="PF18758">
    <property type="entry name" value="KDZ"/>
    <property type="match status" value="1"/>
</dbReference>
<dbReference type="InParanoid" id="K5VE33"/>
<gene>
    <name evidence="2" type="ORF">PHACADRAFT_33448</name>
</gene>
<dbReference type="EMBL" id="JH930481">
    <property type="protein sequence ID" value="EKM49373.1"/>
    <property type="molecule type" value="Genomic_DNA"/>
</dbReference>
<reference evidence="2 3" key="1">
    <citation type="journal article" date="2012" name="BMC Genomics">
        <title>Comparative genomics of the white-rot fungi, Phanerochaete carnosa and P. chrysosporium, to elucidate the genetic basis of the distinct wood types they colonize.</title>
        <authorList>
            <person name="Suzuki H."/>
            <person name="MacDonald J."/>
            <person name="Syed K."/>
            <person name="Salamov A."/>
            <person name="Hori C."/>
            <person name="Aerts A."/>
            <person name="Henrissat B."/>
            <person name="Wiebenga A."/>
            <person name="vanKuyk P.A."/>
            <person name="Barry K."/>
            <person name="Lindquist E."/>
            <person name="LaButti K."/>
            <person name="Lapidus A."/>
            <person name="Lucas S."/>
            <person name="Coutinho P."/>
            <person name="Gong Y."/>
            <person name="Samejima M."/>
            <person name="Mahadevan R."/>
            <person name="Abou-Zaid M."/>
            <person name="de Vries R.P."/>
            <person name="Igarashi K."/>
            <person name="Yadav J.S."/>
            <person name="Grigoriev I.V."/>
            <person name="Master E.R."/>
        </authorList>
    </citation>
    <scope>NUCLEOTIDE SEQUENCE [LARGE SCALE GENOMIC DNA]</scope>
    <source>
        <strain evidence="2 3">HHB-10118-sp</strain>
    </source>
</reference>
<evidence type="ECO:0000313" key="2">
    <source>
        <dbReference type="EMBL" id="EKM49373.1"/>
    </source>
</evidence>
<dbReference type="InterPro" id="IPR040521">
    <property type="entry name" value="KDZ"/>
</dbReference>
<dbReference type="STRING" id="650164.K5VE33"/>
<dbReference type="KEGG" id="pco:PHACADRAFT_33448"/>
<dbReference type="Proteomes" id="UP000008370">
    <property type="component" value="Unassembled WGS sequence"/>
</dbReference>
<organism evidence="2 3">
    <name type="scientific">Phanerochaete carnosa (strain HHB-10118-sp)</name>
    <name type="common">White-rot fungus</name>
    <name type="synonym">Peniophora carnosa</name>
    <dbReference type="NCBI Taxonomy" id="650164"/>
    <lineage>
        <taxon>Eukaryota</taxon>
        <taxon>Fungi</taxon>
        <taxon>Dikarya</taxon>
        <taxon>Basidiomycota</taxon>
        <taxon>Agaricomycotina</taxon>
        <taxon>Agaricomycetes</taxon>
        <taxon>Polyporales</taxon>
        <taxon>Phanerochaetaceae</taxon>
        <taxon>Phanerochaete</taxon>
    </lineage>
</organism>
<protein>
    <recommendedName>
        <fullName evidence="1">CxC2-like cysteine cluster KDZ transposase-associated domain-containing protein</fullName>
    </recommendedName>
</protein>
<dbReference type="HOGENOM" id="CLU_003703_13_0_1"/>
<proteinExistence type="predicted"/>
<dbReference type="InterPro" id="IPR041457">
    <property type="entry name" value="CxC2_KDZ-assoc"/>
</dbReference>
<accession>K5VE33</accession>
<keyword evidence="3" id="KW-1185">Reference proteome</keyword>
<evidence type="ECO:0000259" key="1">
    <source>
        <dbReference type="Pfam" id="PF18803"/>
    </source>
</evidence>
<dbReference type="GeneID" id="18919785"/>
<dbReference type="OrthoDB" id="2737640at2759"/>
<evidence type="ECO:0000313" key="3">
    <source>
        <dbReference type="Proteomes" id="UP000008370"/>
    </source>
</evidence>
<dbReference type="AlphaFoldDB" id="K5VE33"/>
<dbReference type="RefSeq" id="XP_007401968.1">
    <property type="nucleotide sequence ID" value="XM_007401906.1"/>
</dbReference>
<name>K5VE33_PHACS</name>
<dbReference type="Pfam" id="PF18803">
    <property type="entry name" value="CxC2"/>
    <property type="match status" value="1"/>
</dbReference>